<dbReference type="SUPFAM" id="SSF56219">
    <property type="entry name" value="DNase I-like"/>
    <property type="match status" value="1"/>
</dbReference>
<feature type="domain" description="Endonuclease/exonuclease/phosphatase" evidence="1">
    <location>
        <begin position="32"/>
        <end position="292"/>
    </location>
</feature>
<evidence type="ECO:0000259" key="1">
    <source>
        <dbReference type="Pfam" id="PF03372"/>
    </source>
</evidence>
<name>A0A0W8F8Z9_9ZZZZ</name>
<protein>
    <recommendedName>
        <fullName evidence="1">Endonuclease/exonuclease/phosphatase domain-containing protein</fullName>
    </recommendedName>
</protein>
<dbReference type="PANTHER" id="PTHR42834:SF1">
    <property type="entry name" value="ENDONUCLEASE_EXONUCLEASE_PHOSPHATASE FAMILY PROTEIN (AFU_ORTHOLOGUE AFUA_3G09210)"/>
    <property type="match status" value="1"/>
</dbReference>
<dbReference type="GO" id="GO:0003824">
    <property type="term" value="F:catalytic activity"/>
    <property type="evidence" value="ECO:0007669"/>
    <property type="project" value="InterPro"/>
</dbReference>
<dbReference type="EMBL" id="LNQE01001450">
    <property type="protein sequence ID" value="KUG17329.1"/>
    <property type="molecule type" value="Genomic_DNA"/>
</dbReference>
<proteinExistence type="predicted"/>
<comment type="caution">
    <text evidence="2">The sequence shown here is derived from an EMBL/GenBank/DDBJ whole genome shotgun (WGS) entry which is preliminary data.</text>
</comment>
<gene>
    <name evidence="2" type="ORF">ASZ90_012989</name>
</gene>
<evidence type="ECO:0000313" key="2">
    <source>
        <dbReference type="EMBL" id="KUG17329.1"/>
    </source>
</evidence>
<sequence>MTIKVSIATFNLMSLDDRPDRSPSLDERIPVLRPQLIRLDADILCLQEICAQHERNGRPRLEALDRLLEGTPYESFNRASTVDRDGNYLSHHNLVILSRFDIMEQHQYQHEYAPSPSYKKVTALPEELEAREISWERPILHAKVRLPNGAVLDVINLHLKSRRPTNIQGHKLSERTWKTAFGWAEGVFISSMKRIGQALETRILIDNLFDDNRCALIAVCGDFNEEFDEVSIEAIRGDVENTGNMDLAMRVMVPTERNIPEPARYSLLHNGKGKMLDHILVSRTMLAFFKGSEVHNELLHDESIVFAPKIFYPESDHAPVIARFELPESDIRWSTTTSVLRRERGRDKSHRSRYK</sequence>
<dbReference type="InterPro" id="IPR005135">
    <property type="entry name" value="Endo/exonuclease/phosphatase"/>
</dbReference>
<dbReference type="PANTHER" id="PTHR42834">
    <property type="entry name" value="ENDONUCLEASE/EXONUCLEASE/PHOSPHATASE FAMILY PROTEIN (AFU_ORTHOLOGUE AFUA_3G09210)"/>
    <property type="match status" value="1"/>
</dbReference>
<dbReference type="Gene3D" id="3.60.10.10">
    <property type="entry name" value="Endonuclease/exonuclease/phosphatase"/>
    <property type="match status" value="1"/>
</dbReference>
<dbReference type="Pfam" id="PF03372">
    <property type="entry name" value="Exo_endo_phos"/>
    <property type="match status" value="1"/>
</dbReference>
<dbReference type="InterPro" id="IPR036691">
    <property type="entry name" value="Endo/exonu/phosph_ase_sf"/>
</dbReference>
<accession>A0A0W8F8Z9</accession>
<organism evidence="2">
    <name type="scientific">hydrocarbon metagenome</name>
    <dbReference type="NCBI Taxonomy" id="938273"/>
    <lineage>
        <taxon>unclassified sequences</taxon>
        <taxon>metagenomes</taxon>
        <taxon>ecological metagenomes</taxon>
    </lineage>
</organism>
<dbReference type="AlphaFoldDB" id="A0A0W8F8Z9"/>
<reference evidence="2" key="1">
    <citation type="journal article" date="2015" name="Proc. Natl. Acad. Sci. U.S.A.">
        <title>Networks of energetic and metabolic interactions define dynamics in microbial communities.</title>
        <authorList>
            <person name="Embree M."/>
            <person name="Liu J.K."/>
            <person name="Al-Bassam M.M."/>
            <person name="Zengler K."/>
        </authorList>
    </citation>
    <scope>NUCLEOTIDE SEQUENCE</scope>
</reference>